<evidence type="ECO:0000256" key="10">
    <source>
        <dbReference type="SAM" id="MobiDB-lite"/>
    </source>
</evidence>
<feature type="domain" description="UmuC" evidence="12">
    <location>
        <begin position="125"/>
        <end position="253"/>
    </location>
</feature>
<evidence type="ECO:0000256" key="1">
    <source>
        <dbReference type="ARBA" id="ARBA00004123"/>
    </source>
</evidence>
<keyword evidence="11" id="KW-1133">Transmembrane helix</keyword>
<evidence type="ECO:0000259" key="12">
    <source>
        <dbReference type="PROSITE" id="PS50173"/>
    </source>
</evidence>
<dbReference type="GO" id="GO:0008270">
    <property type="term" value="F:zinc ion binding"/>
    <property type="evidence" value="ECO:0007669"/>
    <property type="project" value="UniProtKB-KW"/>
</dbReference>
<dbReference type="Pfam" id="PF11799">
    <property type="entry name" value="IMS_C"/>
    <property type="match status" value="1"/>
</dbReference>
<dbReference type="InterPro" id="IPR043128">
    <property type="entry name" value="Rev_trsase/Diguanyl_cyclase"/>
</dbReference>
<dbReference type="InterPro" id="IPR017961">
    <property type="entry name" value="DNA_pol_Y-fam_little_finger"/>
</dbReference>
<name>A0AA85BA69_9TREM</name>
<evidence type="ECO:0000256" key="8">
    <source>
        <dbReference type="ARBA" id="ARBA00023242"/>
    </source>
</evidence>
<organism evidence="14 15">
    <name type="scientific">Schistosoma mattheei</name>
    <dbReference type="NCBI Taxonomy" id="31246"/>
    <lineage>
        <taxon>Eukaryota</taxon>
        <taxon>Metazoa</taxon>
        <taxon>Spiralia</taxon>
        <taxon>Lophotrochozoa</taxon>
        <taxon>Platyhelminthes</taxon>
        <taxon>Trematoda</taxon>
        <taxon>Digenea</taxon>
        <taxon>Strigeidida</taxon>
        <taxon>Schistosomatoidea</taxon>
        <taxon>Schistosomatidae</taxon>
        <taxon>Schistosoma</taxon>
    </lineage>
</organism>
<evidence type="ECO:0000256" key="11">
    <source>
        <dbReference type="SAM" id="Phobius"/>
    </source>
</evidence>
<feature type="compositionally biased region" description="Polar residues" evidence="10">
    <location>
        <begin position="739"/>
        <end position="755"/>
    </location>
</feature>
<dbReference type="Gene3D" id="3.30.70.270">
    <property type="match status" value="1"/>
</dbReference>
<dbReference type="GO" id="GO:0005634">
    <property type="term" value="C:nucleus"/>
    <property type="evidence" value="ECO:0007669"/>
    <property type="project" value="UniProtKB-SubCell"/>
</dbReference>
<evidence type="ECO:0000256" key="9">
    <source>
        <dbReference type="ARBA" id="ARBA00044975"/>
    </source>
</evidence>
<keyword evidence="5" id="KW-0863">Zinc-finger</keyword>
<evidence type="ECO:0000256" key="5">
    <source>
        <dbReference type="ARBA" id="ARBA00022771"/>
    </source>
</evidence>
<dbReference type="GO" id="GO:0003887">
    <property type="term" value="F:DNA-directed DNA polymerase activity"/>
    <property type="evidence" value="ECO:0007669"/>
    <property type="project" value="TreeGrafter"/>
</dbReference>
<proteinExistence type="predicted"/>
<evidence type="ECO:0000256" key="6">
    <source>
        <dbReference type="ARBA" id="ARBA00022833"/>
    </source>
</evidence>
<dbReference type="InterPro" id="IPR036775">
    <property type="entry name" value="DNA_pol_Y-fam_lit_finger_sf"/>
</dbReference>
<keyword evidence="4" id="KW-0227">DNA damage</keyword>
<feature type="domain" description="UBZ3-type" evidence="13">
    <location>
        <begin position="671"/>
        <end position="705"/>
    </location>
</feature>
<feature type="region of interest" description="Disordered" evidence="10">
    <location>
        <begin position="511"/>
        <end position="551"/>
    </location>
</feature>
<dbReference type="PROSITE" id="PS50173">
    <property type="entry name" value="UMUC"/>
    <property type="match status" value="1"/>
</dbReference>
<dbReference type="PANTHER" id="PTHR45873:SF1">
    <property type="entry name" value="DNA POLYMERASE ETA"/>
    <property type="match status" value="1"/>
</dbReference>
<feature type="compositionally biased region" description="Polar residues" evidence="10">
    <location>
        <begin position="516"/>
        <end position="538"/>
    </location>
</feature>
<dbReference type="PANTHER" id="PTHR45873">
    <property type="entry name" value="DNA POLYMERASE ETA"/>
    <property type="match status" value="1"/>
</dbReference>
<feature type="region of interest" description="Disordered" evidence="10">
    <location>
        <begin position="575"/>
        <end position="598"/>
    </location>
</feature>
<dbReference type="PROSITE" id="PS51907">
    <property type="entry name" value="ZF_UBZ3"/>
    <property type="match status" value="1"/>
</dbReference>
<dbReference type="GO" id="GO:0006281">
    <property type="term" value="P:DNA repair"/>
    <property type="evidence" value="ECO:0007669"/>
    <property type="project" value="UniProtKB-KW"/>
</dbReference>
<keyword evidence="2" id="KW-0808">Transferase</keyword>
<dbReference type="AlphaFoldDB" id="A0AA85BA69"/>
<dbReference type="InterPro" id="IPR041298">
    <property type="entry name" value="UBZ3"/>
</dbReference>
<dbReference type="Gene3D" id="1.10.150.20">
    <property type="entry name" value="5' to 3' exonuclease, C-terminal subdomain"/>
    <property type="match status" value="1"/>
</dbReference>
<dbReference type="Pfam" id="PF21704">
    <property type="entry name" value="POLH-Rev1_HhH"/>
    <property type="match status" value="1"/>
</dbReference>
<feature type="compositionally biased region" description="Low complexity" evidence="10">
    <location>
        <begin position="576"/>
        <end position="596"/>
    </location>
</feature>
<sequence length="783" mass="87936">MVLPIHSTGSHLFFNEIENEYKSGRLTKGLHIPFHFDGIYIQEYDEIVTQLLYRDTSWLFISLICLLILLTIWTRTISIPILTVLAIIWSLLTAYTAIVAAVKFLFKFVFSVKLWSVPVAELTRYRDASSEVIQCISEFTSDIERASIDEAYVDLTGIVDSVLVQDDNLSSLQPNPESYVLVSSDIAEESKLELTKTNCVLLNGVDWIQLLDSNFSEGRRLAVASELVYRIRQAVFTKTGFRCSAGIGPNKALVVDIYFHSKTVFKRNLGGKLGSAVVKQLKIETLGQLSSIPLSVLTKEFGEKTSKWLHDLSHGIDHEVVTTRSLPKSVGCSKNFLGRATLTSSEQIKRWLLCLAEEIFERLDVDYHQHQRYPTRLILYARTTNDPGYIGGISRTLPSNLLQFIGYGNRSIMNNDDGNCSNTSDLDNKLLKYTSQIEKLANTALVILKEVLFKGEAPEIWDPGINSLGLSAGRFLSNSSTSNVDIRSLLQKKQIESIKYDTVVQQKSMVSIPPEKSTSPSLVQLSSDNDVKNDTVNISPDRKRNSNDSTVNINTNNLSFFKRLRVAEISAPFHPTPLIDNLNINNNNTTNNDNNTSENKNFLLVENQSGKLISNSITPPPPTTTNVQLHQSLEQNKSSTLDDSPYLEVDSESRHSTSTTSDSSNFFKSYSIGDWIICDKCNSRISIWQLPEHEDFHIAQRIQHEWSNKEVNINTTSIETSLTKSNDTTNSNQVNNSLINKISSNQKSTKIKSNLKQSKSIKKHQKSIKSNSGSLDQYFHKIP</sequence>
<dbReference type="GO" id="GO:0042276">
    <property type="term" value="P:error-prone translesion synthesis"/>
    <property type="evidence" value="ECO:0007669"/>
    <property type="project" value="TreeGrafter"/>
</dbReference>
<keyword evidence="11" id="KW-0472">Membrane</keyword>
<reference evidence="15" key="1">
    <citation type="submission" date="2023-11" db="UniProtKB">
        <authorList>
            <consortium name="WormBaseParasite"/>
        </authorList>
    </citation>
    <scope>IDENTIFICATION</scope>
</reference>
<evidence type="ECO:0000256" key="4">
    <source>
        <dbReference type="ARBA" id="ARBA00022763"/>
    </source>
</evidence>
<dbReference type="FunFam" id="1.10.150.20:FF:000014">
    <property type="entry name" value="Polymerase (DNA directed), eta"/>
    <property type="match status" value="1"/>
</dbReference>
<dbReference type="Gene3D" id="3.30.1490.100">
    <property type="entry name" value="DNA polymerase, Y-family, little finger domain"/>
    <property type="match status" value="1"/>
</dbReference>
<dbReference type="InterPro" id="IPR001126">
    <property type="entry name" value="UmuC"/>
</dbReference>
<evidence type="ECO:0000313" key="15">
    <source>
        <dbReference type="WBParaSite" id="SMTH1_37580.1"/>
    </source>
</evidence>
<feature type="transmembrane region" description="Helical" evidence="11">
    <location>
        <begin position="81"/>
        <end position="106"/>
    </location>
</feature>
<keyword evidence="11" id="KW-0812">Transmembrane</keyword>
<keyword evidence="8" id="KW-0539">Nucleus</keyword>
<accession>A0AA85BA69</accession>
<dbReference type="Pfam" id="PF18439">
    <property type="entry name" value="zf_UBZ"/>
    <property type="match status" value="1"/>
</dbReference>
<evidence type="ECO:0000259" key="13">
    <source>
        <dbReference type="PROSITE" id="PS51907"/>
    </source>
</evidence>
<dbReference type="GO" id="GO:0005657">
    <property type="term" value="C:replication fork"/>
    <property type="evidence" value="ECO:0007669"/>
    <property type="project" value="TreeGrafter"/>
</dbReference>
<feature type="transmembrane region" description="Helical" evidence="11">
    <location>
        <begin position="57"/>
        <end position="74"/>
    </location>
</feature>
<dbReference type="WBParaSite" id="SMTH1_37580.1">
    <property type="protein sequence ID" value="SMTH1_37580.1"/>
    <property type="gene ID" value="SMTH1_37580"/>
</dbReference>
<comment type="subcellular location">
    <subcellularLocation>
        <location evidence="1">Nucleus</location>
    </subcellularLocation>
</comment>
<dbReference type="SUPFAM" id="SSF56672">
    <property type="entry name" value="DNA/RNA polymerases"/>
    <property type="match status" value="1"/>
</dbReference>
<evidence type="ECO:0000256" key="7">
    <source>
        <dbReference type="ARBA" id="ARBA00023204"/>
    </source>
</evidence>
<dbReference type="InterPro" id="IPR052230">
    <property type="entry name" value="DNA_polymerase_eta"/>
</dbReference>
<dbReference type="InterPro" id="IPR043502">
    <property type="entry name" value="DNA/RNA_pol_sf"/>
</dbReference>
<dbReference type="GO" id="GO:0003684">
    <property type="term" value="F:damaged DNA binding"/>
    <property type="evidence" value="ECO:0007669"/>
    <property type="project" value="InterPro"/>
</dbReference>
<dbReference type="Proteomes" id="UP000050791">
    <property type="component" value="Unassembled WGS sequence"/>
</dbReference>
<dbReference type="Pfam" id="PF00817">
    <property type="entry name" value="IMS"/>
    <property type="match status" value="1"/>
</dbReference>
<feature type="region of interest" description="Disordered" evidence="10">
    <location>
        <begin position="636"/>
        <end position="663"/>
    </location>
</feature>
<dbReference type="SUPFAM" id="SSF100879">
    <property type="entry name" value="Lesion bypass DNA polymerase (Y-family), little finger domain"/>
    <property type="match status" value="1"/>
</dbReference>
<protein>
    <recommendedName>
        <fullName evidence="9">DNA polymerase eta</fullName>
    </recommendedName>
</protein>
<evidence type="ECO:0000256" key="2">
    <source>
        <dbReference type="ARBA" id="ARBA00022679"/>
    </source>
</evidence>
<feature type="region of interest" description="Disordered" evidence="10">
    <location>
        <begin position="739"/>
        <end position="775"/>
    </location>
</feature>
<keyword evidence="7" id="KW-0234">DNA repair</keyword>
<dbReference type="GO" id="GO:0035861">
    <property type="term" value="C:site of double-strand break"/>
    <property type="evidence" value="ECO:0007669"/>
    <property type="project" value="TreeGrafter"/>
</dbReference>
<evidence type="ECO:0000313" key="14">
    <source>
        <dbReference type="Proteomes" id="UP000050791"/>
    </source>
</evidence>
<dbReference type="PIRSF" id="PIRSF036603">
    <property type="entry name" value="DPol_eta"/>
    <property type="match status" value="1"/>
</dbReference>
<evidence type="ECO:0000256" key="3">
    <source>
        <dbReference type="ARBA" id="ARBA00022723"/>
    </source>
</evidence>
<keyword evidence="3" id="KW-0479">Metal-binding</keyword>
<keyword evidence="6" id="KW-0862">Zinc</keyword>
<dbReference type="GO" id="GO:0009314">
    <property type="term" value="P:response to radiation"/>
    <property type="evidence" value="ECO:0007669"/>
    <property type="project" value="TreeGrafter"/>
</dbReference>